<feature type="signal peptide" evidence="10">
    <location>
        <begin position="1"/>
        <end position="20"/>
    </location>
</feature>
<dbReference type="GO" id="GO:0005975">
    <property type="term" value="P:carbohydrate metabolic process"/>
    <property type="evidence" value="ECO:0007669"/>
    <property type="project" value="InterPro"/>
</dbReference>
<reference evidence="11" key="1">
    <citation type="submission" date="2022-03" db="EMBL/GenBank/DDBJ databases">
        <authorList>
            <person name="Tunstrom K."/>
        </authorList>
    </citation>
    <scope>NUCLEOTIDE SEQUENCE</scope>
</reference>
<evidence type="ECO:0000256" key="9">
    <source>
        <dbReference type="RuleBase" id="RU004468"/>
    </source>
</evidence>
<dbReference type="EMBL" id="CAKOGL010000018">
    <property type="protein sequence ID" value="CAH2097438.1"/>
    <property type="molecule type" value="Genomic_DNA"/>
</dbReference>
<dbReference type="InterPro" id="IPR001360">
    <property type="entry name" value="Glyco_hydro_1"/>
</dbReference>
<sequence length="530" mass="60865">MWRLKAVVISFTVLWTTCVGLDMKFPPGFKFGAATSAYQIEGAWNVSDKGINIWDTMLHKNPSLVSDGTIGDVACNSYHLWREDIHIAHELGLHFYRFSISWTRILPTGFPNKVSKDGINYYNKLVNGLISKGIEPIVTLQHFDLPQSIQNLGGWTNPLIADWFADYARVVFSNYADRVKSWITINEPLMVCDAGYNVGLLAPKVTEPWLGSFLCNKHVLMAHAKAWRIYDENYKGKYHGKVSIANNPIWLEAKSEEDEELAELARQFGVGRYSDPIYSKDGGWPPAIEKLMSDYSKKQGFPYSRLPTFTEEEKKIIQGTYDYYSLNHYTSRVVRPAREGEEPGPWYVSGSKELNAILEAHPRWRVSDFKYIVIYPEGIRRQINWITKRYNNVSILITENGLGTKSSDMHDTARINYIHDYLEQTLLAIKEDGANVIGYTVWSLMDNFEWMFGHTMKFGLYNVDFTDPLRKRTPRASAHFFKNIIKHHSLDVPRPSHDTREIKYNNANSISSLYILIGLFSLGNLVSYCF</sequence>
<evidence type="ECO:0000256" key="8">
    <source>
        <dbReference type="RuleBase" id="RU003690"/>
    </source>
</evidence>
<evidence type="ECO:0000256" key="5">
    <source>
        <dbReference type="ARBA" id="ARBA00023180"/>
    </source>
</evidence>
<comment type="subunit">
    <text evidence="2">Homodimer.</text>
</comment>
<evidence type="ECO:0000256" key="6">
    <source>
        <dbReference type="ARBA" id="ARBA00023295"/>
    </source>
</evidence>
<dbReference type="PROSITE" id="PS00653">
    <property type="entry name" value="GLYCOSYL_HYDROL_F1_2"/>
    <property type="match status" value="1"/>
</dbReference>
<dbReference type="InterPro" id="IPR033132">
    <property type="entry name" value="GH_1_N_CS"/>
</dbReference>
<comment type="caution">
    <text evidence="11">The sequence shown here is derived from an EMBL/GenBank/DDBJ whole genome shotgun (WGS) entry which is preliminary data.</text>
</comment>
<dbReference type="GO" id="GO:0008422">
    <property type="term" value="F:beta-glucosidase activity"/>
    <property type="evidence" value="ECO:0007669"/>
    <property type="project" value="TreeGrafter"/>
</dbReference>
<dbReference type="Pfam" id="PF00232">
    <property type="entry name" value="Glyco_hydro_1"/>
    <property type="match status" value="1"/>
</dbReference>
<dbReference type="EC" id="3.2.1.21" evidence="3"/>
<evidence type="ECO:0000256" key="4">
    <source>
        <dbReference type="ARBA" id="ARBA00022801"/>
    </source>
</evidence>
<keyword evidence="10" id="KW-0732">Signal</keyword>
<feature type="active site" description="Nucleophile" evidence="7">
    <location>
        <position position="399"/>
    </location>
</feature>
<keyword evidence="6 9" id="KW-0326">Glycosidase</keyword>
<dbReference type="AlphaFoldDB" id="A0AAU9UEA8"/>
<evidence type="ECO:0000256" key="10">
    <source>
        <dbReference type="SAM" id="SignalP"/>
    </source>
</evidence>
<organism evidence="11 12">
    <name type="scientific">Euphydryas editha</name>
    <name type="common">Edith's checkerspot</name>
    <dbReference type="NCBI Taxonomy" id="104508"/>
    <lineage>
        <taxon>Eukaryota</taxon>
        <taxon>Metazoa</taxon>
        <taxon>Ecdysozoa</taxon>
        <taxon>Arthropoda</taxon>
        <taxon>Hexapoda</taxon>
        <taxon>Insecta</taxon>
        <taxon>Pterygota</taxon>
        <taxon>Neoptera</taxon>
        <taxon>Endopterygota</taxon>
        <taxon>Lepidoptera</taxon>
        <taxon>Glossata</taxon>
        <taxon>Ditrysia</taxon>
        <taxon>Papilionoidea</taxon>
        <taxon>Nymphalidae</taxon>
        <taxon>Nymphalinae</taxon>
        <taxon>Euphydryas</taxon>
    </lineage>
</organism>
<dbReference type="PROSITE" id="PS00572">
    <property type="entry name" value="GLYCOSYL_HYDROL_F1_1"/>
    <property type="match status" value="1"/>
</dbReference>
<dbReference type="InterPro" id="IPR017853">
    <property type="entry name" value="GH"/>
</dbReference>
<dbReference type="InterPro" id="IPR018120">
    <property type="entry name" value="Glyco_hydro_1_AS"/>
</dbReference>
<evidence type="ECO:0000256" key="3">
    <source>
        <dbReference type="ARBA" id="ARBA00012744"/>
    </source>
</evidence>
<keyword evidence="5" id="KW-0325">Glycoprotein</keyword>
<evidence type="ECO:0000256" key="2">
    <source>
        <dbReference type="ARBA" id="ARBA00011738"/>
    </source>
</evidence>
<keyword evidence="12" id="KW-1185">Reference proteome</keyword>
<comment type="similarity">
    <text evidence="1 8">Belongs to the glycosyl hydrolase 1 family.</text>
</comment>
<evidence type="ECO:0000256" key="7">
    <source>
        <dbReference type="PROSITE-ProRule" id="PRU10055"/>
    </source>
</evidence>
<dbReference type="PANTHER" id="PTHR10353">
    <property type="entry name" value="GLYCOSYL HYDROLASE"/>
    <property type="match status" value="1"/>
</dbReference>
<dbReference type="PRINTS" id="PR00131">
    <property type="entry name" value="GLHYDRLASE1"/>
</dbReference>
<accession>A0AAU9UEA8</accession>
<dbReference type="Gene3D" id="3.20.20.80">
    <property type="entry name" value="Glycosidases"/>
    <property type="match status" value="1"/>
</dbReference>
<protein>
    <recommendedName>
        <fullName evidence="3">beta-glucosidase</fullName>
        <ecNumber evidence="3">3.2.1.21</ecNumber>
    </recommendedName>
</protein>
<name>A0AAU9UEA8_EUPED</name>
<gene>
    <name evidence="11" type="ORF">EEDITHA_LOCUS12665</name>
</gene>
<evidence type="ECO:0000313" key="12">
    <source>
        <dbReference type="Proteomes" id="UP001153954"/>
    </source>
</evidence>
<dbReference type="Proteomes" id="UP001153954">
    <property type="component" value="Unassembled WGS sequence"/>
</dbReference>
<evidence type="ECO:0000313" key="11">
    <source>
        <dbReference type="EMBL" id="CAH2097438.1"/>
    </source>
</evidence>
<keyword evidence="4 9" id="KW-0378">Hydrolase</keyword>
<evidence type="ECO:0000256" key="1">
    <source>
        <dbReference type="ARBA" id="ARBA00010838"/>
    </source>
</evidence>
<dbReference type="FunFam" id="3.20.20.80:FF:000013">
    <property type="entry name" value="lactase-phlorizin hydrolase"/>
    <property type="match status" value="1"/>
</dbReference>
<dbReference type="PANTHER" id="PTHR10353:SF36">
    <property type="entry name" value="LP05116P"/>
    <property type="match status" value="1"/>
</dbReference>
<feature type="chain" id="PRO_5043717757" description="beta-glucosidase" evidence="10">
    <location>
        <begin position="21"/>
        <end position="530"/>
    </location>
</feature>
<dbReference type="SUPFAM" id="SSF51445">
    <property type="entry name" value="(Trans)glycosidases"/>
    <property type="match status" value="1"/>
</dbReference>
<proteinExistence type="inferred from homology"/>